<dbReference type="SUPFAM" id="SSF75005">
    <property type="entry name" value="Arabinanase/levansucrase/invertase"/>
    <property type="match status" value="1"/>
</dbReference>
<dbReference type="InterPro" id="IPR001362">
    <property type="entry name" value="Glyco_hydro_32"/>
</dbReference>
<dbReference type="Gene3D" id="2.60.120.560">
    <property type="entry name" value="Exo-inulinase, domain 1"/>
    <property type="match status" value="1"/>
</dbReference>
<evidence type="ECO:0000259" key="7">
    <source>
        <dbReference type="Pfam" id="PF08244"/>
    </source>
</evidence>
<dbReference type="Pfam" id="PF08244">
    <property type="entry name" value="Glyco_hydro_32C"/>
    <property type="match status" value="1"/>
</dbReference>
<keyword evidence="3 4" id="KW-0326">Glycosidase</keyword>
<evidence type="ECO:0000313" key="8">
    <source>
        <dbReference type="EMBL" id="MFH6982184.1"/>
    </source>
</evidence>
<dbReference type="InterPro" id="IPR013189">
    <property type="entry name" value="Glyco_hydro_32_C"/>
</dbReference>
<feature type="domain" description="Glycosyl hydrolase family 32 C-terminal" evidence="7">
    <location>
        <begin position="500"/>
        <end position="649"/>
    </location>
</feature>
<dbReference type="Pfam" id="PF00251">
    <property type="entry name" value="Glyco_hydro_32N"/>
    <property type="match status" value="2"/>
</dbReference>
<organism evidence="8 9">
    <name type="scientific">Marinoscillum luteum</name>
    <dbReference type="NCBI Taxonomy" id="861051"/>
    <lineage>
        <taxon>Bacteria</taxon>
        <taxon>Pseudomonadati</taxon>
        <taxon>Bacteroidota</taxon>
        <taxon>Cytophagia</taxon>
        <taxon>Cytophagales</taxon>
        <taxon>Reichenbachiellaceae</taxon>
        <taxon>Marinoscillum</taxon>
    </lineage>
</organism>
<dbReference type="RefSeq" id="WP_395415948.1">
    <property type="nucleotide sequence ID" value="NZ_JBIPKE010000009.1"/>
</dbReference>
<evidence type="ECO:0000313" key="9">
    <source>
        <dbReference type="Proteomes" id="UP001610063"/>
    </source>
</evidence>
<dbReference type="InterPro" id="IPR013320">
    <property type="entry name" value="ConA-like_dom_sf"/>
</dbReference>
<keyword evidence="5" id="KW-0732">Signal</keyword>
<evidence type="ECO:0000256" key="3">
    <source>
        <dbReference type="ARBA" id="ARBA00023295"/>
    </source>
</evidence>
<reference evidence="8 9" key="1">
    <citation type="journal article" date="2013" name="Int. J. Syst. Evol. Microbiol.">
        <title>Marinoscillum luteum sp. nov., isolated from marine sediment.</title>
        <authorList>
            <person name="Cha I.T."/>
            <person name="Park S.J."/>
            <person name="Kim S.J."/>
            <person name="Kim J.G."/>
            <person name="Jung M.Y."/>
            <person name="Shin K.S."/>
            <person name="Kwon K.K."/>
            <person name="Yang S.H."/>
            <person name="Seo Y.S."/>
            <person name="Rhee S.K."/>
        </authorList>
    </citation>
    <scope>NUCLEOTIDE SEQUENCE [LARGE SCALE GENOMIC DNA]</scope>
    <source>
        <strain evidence="8 9">KCTC 23939</strain>
    </source>
</reference>
<proteinExistence type="inferred from homology"/>
<dbReference type="InterPro" id="IPR023296">
    <property type="entry name" value="Glyco_hydro_beta-prop_sf"/>
</dbReference>
<dbReference type="SMART" id="SM00640">
    <property type="entry name" value="Glyco_32"/>
    <property type="match status" value="1"/>
</dbReference>
<dbReference type="PANTHER" id="PTHR42800:SF1">
    <property type="entry name" value="EXOINULINASE INUD (AFU_ORTHOLOGUE AFUA_5G00480)"/>
    <property type="match status" value="1"/>
</dbReference>
<feature type="domain" description="Glycosyl hydrolase family 32 N-terminal" evidence="6">
    <location>
        <begin position="412"/>
        <end position="497"/>
    </location>
</feature>
<keyword evidence="9" id="KW-1185">Reference proteome</keyword>
<evidence type="ECO:0000256" key="5">
    <source>
        <dbReference type="SAM" id="SignalP"/>
    </source>
</evidence>
<dbReference type="Gene3D" id="2.115.10.20">
    <property type="entry name" value="Glycosyl hydrolase domain, family 43"/>
    <property type="match status" value="2"/>
</dbReference>
<dbReference type="PANTHER" id="PTHR42800">
    <property type="entry name" value="EXOINULINASE INUD (AFU_ORTHOLOGUE AFUA_5G00480)"/>
    <property type="match status" value="1"/>
</dbReference>
<sequence length="744" mass="82804">MHLLTKLFLIFIALIFGLPAKAQTYTEQYRMQYHFSPERNWVNDPCGMVYLNGTYHLMYQYNPHGTQWGNMSWGHATSTDLMHWKEQGVVLYNDSQGAIFSGGAVIDYHNTSGFGDSAMVAIYTSAGQTQKQSLAYSLDQGINWTKYSGNPVLPNKGIIDFRDPTVLWHESTHTWVMTLAEQDQIGFYSSPNLKDWTYQSAFGKGMGAHGGVWECPDLFQLEVQGTSRKLWVLMVSINPGSPSGGSGTQYFVGDFDGKSFTLTPEFELLLNPQPTDEVLVFEDFESGYENWTVTGTAFGQAPVAGTLPDQQLVTNYQGDQLVNSYLNGDAATGSLTSAPFIIESNYINFLIGGGHHPDLTAIKLIVDDQVVRSATGSNTEQLRWYAWDVSEYAGKSAQLKIVDEVTGGWGHINVDHVYFSDQAIVQKEAFWVNHGPDDYAGRSFQQTPDGRVLWMSWMNNWSYAGNLPTSTWRGGMSLPRELTLKETPAGIRLFQQPAAEVYELRQDTLVIQGDLDALNTALVGRAQSSNQYELRFSINQTNTQSGAGVILAAEGSYYTQIGYDPKTAKVFLDRKHSGVAFSGDYTQLFDFSTSELQSLNFQIFVDQSSVEVFVNDGEELISARIFPTSGATGLRFYGDVGSITEVSHFEYGNIWREAEALVTFTPKSRVKIFPNPSQGKFRVEGVKSLAHVELIGMSGNRLPFTISTKNEGYEIVLDNETYSGVIILRIVADNQIITEQLINQ</sequence>
<evidence type="ECO:0000256" key="1">
    <source>
        <dbReference type="ARBA" id="ARBA00009902"/>
    </source>
</evidence>
<feature type="signal peptide" evidence="5">
    <location>
        <begin position="1"/>
        <end position="22"/>
    </location>
</feature>
<protein>
    <submittedName>
        <fullName evidence="8">GH32 C-terminal domain-containing protein</fullName>
    </submittedName>
</protein>
<evidence type="ECO:0000256" key="2">
    <source>
        <dbReference type="ARBA" id="ARBA00022801"/>
    </source>
</evidence>
<gene>
    <name evidence="8" type="ORF">ACHKAR_01985</name>
</gene>
<name>A0ABW7N3L7_9BACT</name>
<feature type="chain" id="PRO_5045616712" evidence="5">
    <location>
        <begin position="23"/>
        <end position="744"/>
    </location>
</feature>
<comment type="similarity">
    <text evidence="1 4">Belongs to the glycosyl hydrolase 32 family.</text>
</comment>
<dbReference type="EMBL" id="JBIPKE010000009">
    <property type="protein sequence ID" value="MFH6982184.1"/>
    <property type="molecule type" value="Genomic_DNA"/>
</dbReference>
<dbReference type="Proteomes" id="UP001610063">
    <property type="component" value="Unassembled WGS sequence"/>
</dbReference>
<keyword evidence="2 4" id="KW-0378">Hydrolase</keyword>
<dbReference type="CDD" id="cd18622">
    <property type="entry name" value="GH32_Inu-like"/>
    <property type="match status" value="1"/>
</dbReference>
<evidence type="ECO:0000259" key="6">
    <source>
        <dbReference type="Pfam" id="PF00251"/>
    </source>
</evidence>
<dbReference type="InterPro" id="IPR013148">
    <property type="entry name" value="Glyco_hydro_32_N"/>
</dbReference>
<comment type="caution">
    <text evidence="8">The sequence shown here is derived from an EMBL/GenBank/DDBJ whole genome shotgun (WGS) entry which is preliminary data.</text>
</comment>
<evidence type="ECO:0000256" key="4">
    <source>
        <dbReference type="RuleBase" id="RU362110"/>
    </source>
</evidence>
<accession>A0ABW7N3L7</accession>
<feature type="domain" description="Glycosyl hydrolase family 32 N-terminal" evidence="6">
    <location>
        <begin position="34"/>
        <end position="263"/>
    </location>
</feature>
<dbReference type="SUPFAM" id="SSF49899">
    <property type="entry name" value="Concanavalin A-like lectins/glucanases"/>
    <property type="match status" value="1"/>
</dbReference>